<dbReference type="AlphaFoldDB" id="A0A1A0HEZ0"/>
<keyword evidence="13" id="KW-1185">Reference proteome</keyword>
<dbReference type="GO" id="GO:0003941">
    <property type="term" value="F:L-serine ammonia-lyase activity"/>
    <property type="evidence" value="ECO:0007669"/>
    <property type="project" value="UniProtKB-EC"/>
</dbReference>
<evidence type="ECO:0000256" key="5">
    <source>
        <dbReference type="ARBA" id="ARBA00012093"/>
    </source>
</evidence>
<organism evidence="12 13">
    <name type="scientific">Metschnikowia bicuspidata var. bicuspidata NRRL YB-4993</name>
    <dbReference type="NCBI Taxonomy" id="869754"/>
    <lineage>
        <taxon>Eukaryota</taxon>
        <taxon>Fungi</taxon>
        <taxon>Dikarya</taxon>
        <taxon>Ascomycota</taxon>
        <taxon>Saccharomycotina</taxon>
        <taxon>Pichiomycetes</taxon>
        <taxon>Metschnikowiaceae</taxon>
        <taxon>Metschnikowia</taxon>
    </lineage>
</organism>
<dbReference type="GO" id="GO:0004794">
    <property type="term" value="F:threonine deaminase activity"/>
    <property type="evidence" value="ECO:0007669"/>
    <property type="project" value="TreeGrafter"/>
</dbReference>
<dbReference type="GO" id="GO:0006565">
    <property type="term" value="P:L-serine catabolic process"/>
    <property type="evidence" value="ECO:0007669"/>
    <property type="project" value="TreeGrafter"/>
</dbReference>
<dbReference type="FunFam" id="3.40.50.1100:FF:000040">
    <property type="entry name" value="L-serine dehydratase, putative"/>
    <property type="match status" value="1"/>
</dbReference>
<keyword evidence="8" id="KW-0663">Pyridoxal phosphate</keyword>
<dbReference type="EC" id="4.3.1.17" evidence="5"/>
<evidence type="ECO:0000256" key="1">
    <source>
        <dbReference type="ARBA" id="ARBA00001933"/>
    </source>
</evidence>
<comment type="pathway">
    <text evidence="3">Carbohydrate biosynthesis; gluconeogenesis.</text>
</comment>
<dbReference type="EMBL" id="LXTC01000002">
    <property type="protein sequence ID" value="OBA22457.1"/>
    <property type="molecule type" value="Genomic_DNA"/>
</dbReference>
<dbReference type="PANTHER" id="PTHR48078">
    <property type="entry name" value="THREONINE DEHYDRATASE, MITOCHONDRIAL-RELATED"/>
    <property type="match status" value="1"/>
</dbReference>
<dbReference type="RefSeq" id="XP_018712953.1">
    <property type="nucleotide sequence ID" value="XM_018855834.1"/>
</dbReference>
<evidence type="ECO:0000313" key="13">
    <source>
        <dbReference type="Proteomes" id="UP000092555"/>
    </source>
</evidence>
<protein>
    <recommendedName>
        <fullName evidence="5">L-serine ammonia-lyase</fullName>
        <ecNumber evidence="5">4.3.1.17</ecNumber>
    </recommendedName>
</protein>
<comment type="subcellular location">
    <subcellularLocation>
        <location evidence="2">Cytoplasm</location>
    </subcellularLocation>
</comment>
<comment type="cofactor">
    <cofactor evidence="1">
        <name>pyridoxal 5'-phosphate</name>
        <dbReference type="ChEBI" id="CHEBI:597326"/>
    </cofactor>
</comment>
<dbReference type="GO" id="GO:0030170">
    <property type="term" value="F:pyridoxal phosphate binding"/>
    <property type="evidence" value="ECO:0007669"/>
    <property type="project" value="InterPro"/>
</dbReference>
<gene>
    <name evidence="12" type="ORF">METBIDRAFT_31349</name>
</gene>
<name>A0A1A0HEZ0_9ASCO</name>
<sequence length="333" mass="35892">MVLPSVHTELVDVSSSVDAPCRFLYKKENQQPSGSFKLRGMSRVITRKIEQARALGRDVHVFSSSGGNAGLAAAYASEFHGVPCTVALPVTSKQTAIDKLKDLRAEVVVHGAHWGEADTYLTKVIIADLPPLVTPVYCHPFENDDLWDGHAEMVDEIPGQLRDLQIEASKVKGIVCSCGGGGLYNGIVSGLQRNQSLLAVPVLVIETKQTPSFKSAVEAGKVVTLSKIYTLATSLAAPYIAQRTLDNYSLHPTTVELLEDLEAVEATVAHYDKFRELIEPACGATVAVSTKRKDLLKAFGALAPEDVVIFIVCGGSTVSPETMESYRELLALK</sequence>
<comment type="catalytic activity">
    <reaction evidence="10">
        <text>L-serine = pyruvate + NH4(+)</text>
        <dbReference type="Rhea" id="RHEA:19169"/>
        <dbReference type="ChEBI" id="CHEBI:15361"/>
        <dbReference type="ChEBI" id="CHEBI:28938"/>
        <dbReference type="ChEBI" id="CHEBI:33384"/>
        <dbReference type="EC" id="4.3.1.17"/>
    </reaction>
</comment>
<evidence type="ECO:0000259" key="11">
    <source>
        <dbReference type="Pfam" id="PF00291"/>
    </source>
</evidence>
<keyword evidence="6" id="KW-0312">Gluconeogenesis</keyword>
<evidence type="ECO:0000256" key="3">
    <source>
        <dbReference type="ARBA" id="ARBA00004742"/>
    </source>
</evidence>
<evidence type="ECO:0000256" key="7">
    <source>
        <dbReference type="ARBA" id="ARBA00022490"/>
    </source>
</evidence>
<evidence type="ECO:0000313" key="12">
    <source>
        <dbReference type="EMBL" id="OBA22457.1"/>
    </source>
</evidence>
<dbReference type="InterPro" id="IPR036052">
    <property type="entry name" value="TrpB-like_PALP_sf"/>
</dbReference>
<dbReference type="GO" id="GO:0006567">
    <property type="term" value="P:L-threonine catabolic process"/>
    <property type="evidence" value="ECO:0007669"/>
    <property type="project" value="TreeGrafter"/>
</dbReference>
<dbReference type="OrthoDB" id="7773036at2759"/>
<evidence type="ECO:0000256" key="2">
    <source>
        <dbReference type="ARBA" id="ARBA00004496"/>
    </source>
</evidence>
<dbReference type="InterPro" id="IPR050147">
    <property type="entry name" value="Ser/Thr_Dehydratase"/>
</dbReference>
<dbReference type="InterPro" id="IPR000634">
    <property type="entry name" value="Ser/Thr_deHydtase_PyrdxlP-BS"/>
</dbReference>
<reference evidence="12 13" key="1">
    <citation type="submission" date="2016-05" db="EMBL/GenBank/DDBJ databases">
        <title>Comparative genomics of biotechnologically important yeasts.</title>
        <authorList>
            <consortium name="DOE Joint Genome Institute"/>
            <person name="Riley R."/>
            <person name="Haridas S."/>
            <person name="Wolfe K.H."/>
            <person name="Lopes M.R."/>
            <person name="Hittinger C.T."/>
            <person name="Goker M."/>
            <person name="Salamov A."/>
            <person name="Wisecaver J."/>
            <person name="Long T.M."/>
            <person name="Aerts A.L."/>
            <person name="Barry K."/>
            <person name="Choi C."/>
            <person name="Clum A."/>
            <person name="Coughlan A.Y."/>
            <person name="Deshpande S."/>
            <person name="Douglass A.P."/>
            <person name="Hanson S.J."/>
            <person name="Klenk H.-P."/>
            <person name="LaButti K."/>
            <person name="Lapidus A."/>
            <person name="Lindquist E."/>
            <person name="Lipzen A."/>
            <person name="Meier-kolthoff J.P."/>
            <person name="Ohm R.A."/>
            <person name="Otillar R.P."/>
            <person name="Pangilinan J."/>
            <person name="Peng Y."/>
            <person name="Rokas A."/>
            <person name="Rosa C.A."/>
            <person name="Scheuner C."/>
            <person name="Sibirny A.A."/>
            <person name="Slot J.C."/>
            <person name="Stielow J.B."/>
            <person name="Sun H."/>
            <person name="Kurtzman C.P."/>
            <person name="Blackwell M."/>
            <person name="Grigoriev I.V."/>
            <person name="Jeffries T.W."/>
        </authorList>
    </citation>
    <scope>NUCLEOTIDE SEQUENCE [LARGE SCALE GENOMIC DNA]</scope>
    <source>
        <strain evidence="12 13">NRRL YB-4993</strain>
    </source>
</reference>
<dbReference type="InterPro" id="IPR001926">
    <property type="entry name" value="TrpB-like_PALP"/>
</dbReference>
<dbReference type="GO" id="GO:0005737">
    <property type="term" value="C:cytoplasm"/>
    <property type="evidence" value="ECO:0007669"/>
    <property type="project" value="UniProtKB-SubCell"/>
</dbReference>
<evidence type="ECO:0000256" key="8">
    <source>
        <dbReference type="ARBA" id="ARBA00022898"/>
    </source>
</evidence>
<dbReference type="SUPFAM" id="SSF53686">
    <property type="entry name" value="Tryptophan synthase beta subunit-like PLP-dependent enzymes"/>
    <property type="match status" value="1"/>
</dbReference>
<keyword evidence="9" id="KW-0456">Lyase</keyword>
<dbReference type="Pfam" id="PF00291">
    <property type="entry name" value="PALP"/>
    <property type="match status" value="1"/>
</dbReference>
<dbReference type="Proteomes" id="UP000092555">
    <property type="component" value="Unassembled WGS sequence"/>
</dbReference>
<accession>A0A1A0HEZ0</accession>
<dbReference type="GeneID" id="30028810"/>
<evidence type="ECO:0000256" key="9">
    <source>
        <dbReference type="ARBA" id="ARBA00023239"/>
    </source>
</evidence>
<comment type="similarity">
    <text evidence="4">Belongs to the serine/threonine dehydratase family.</text>
</comment>
<dbReference type="GO" id="GO:0009097">
    <property type="term" value="P:isoleucine biosynthetic process"/>
    <property type="evidence" value="ECO:0007669"/>
    <property type="project" value="TreeGrafter"/>
</dbReference>
<dbReference type="PANTHER" id="PTHR48078:SF2">
    <property type="entry name" value="CATABOLIC L-SERINE_THREONINE DEHYDRATASE"/>
    <property type="match status" value="1"/>
</dbReference>
<dbReference type="STRING" id="869754.A0A1A0HEZ0"/>
<keyword evidence="7" id="KW-0963">Cytoplasm</keyword>
<evidence type="ECO:0000256" key="6">
    <source>
        <dbReference type="ARBA" id="ARBA00022432"/>
    </source>
</evidence>
<proteinExistence type="inferred from homology"/>
<dbReference type="PROSITE" id="PS00165">
    <property type="entry name" value="DEHYDRATASE_SER_THR"/>
    <property type="match status" value="1"/>
</dbReference>
<evidence type="ECO:0000256" key="10">
    <source>
        <dbReference type="ARBA" id="ARBA00049406"/>
    </source>
</evidence>
<comment type="caution">
    <text evidence="12">The sequence shown here is derived from an EMBL/GenBank/DDBJ whole genome shotgun (WGS) entry which is preliminary data.</text>
</comment>
<dbReference type="GO" id="GO:0006094">
    <property type="term" value="P:gluconeogenesis"/>
    <property type="evidence" value="ECO:0007669"/>
    <property type="project" value="UniProtKB-KW"/>
</dbReference>
<dbReference type="Gene3D" id="3.40.50.1100">
    <property type="match status" value="2"/>
</dbReference>
<feature type="domain" description="Tryptophan synthase beta chain-like PALP" evidence="11">
    <location>
        <begin position="9"/>
        <end position="314"/>
    </location>
</feature>
<evidence type="ECO:0000256" key="4">
    <source>
        <dbReference type="ARBA" id="ARBA00010869"/>
    </source>
</evidence>